<evidence type="ECO:0000256" key="2">
    <source>
        <dbReference type="ARBA" id="ARBA00004123"/>
    </source>
</evidence>
<dbReference type="GO" id="GO:0046872">
    <property type="term" value="F:metal ion binding"/>
    <property type="evidence" value="ECO:0007669"/>
    <property type="project" value="UniProtKB-KW"/>
</dbReference>
<dbReference type="GO" id="GO:0005634">
    <property type="term" value="C:nucleus"/>
    <property type="evidence" value="ECO:0007669"/>
    <property type="project" value="UniProtKB-SubCell"/>
</dbReference>
<evidence type="ECO:0000313" key="10">
    <source>
        <dbReference type="Proteomes" id="UP001160148"/>
    </source>
</evidence>
<gene>
    <name evidence="9" type="ORF">MEUPH1_LOCUS30572</name>
</gene>
<dbReference type="PANTHER" id="PTHR22930">
    <property type="match status" value="1"/>
</dbReference>
<dbReference type="AlphaFoldDB" id="A0AAV0Y8R9"/>
<comment type="subcellular location">
    <subcellularLocation>
        <location evidence="2">Nucleus</location>
    </subcellularLocation>
</comment>
<evidence type="ECO:0000259" key="8">
    <source>
        <dbReference type="Pfam" id="PF13359"/>
    </source>
</evidence>
<dbReference type="Proteomes" id="UP001160148">
    <property type="component" value="Unassembled WGS sequence"/>
</dbReference>
<keyword evidence="5" id="KW-0479">Metal-binding</keyword>
<proteinExistence type="inferred from homology"/>
<sequence>MNQSVITNSFKIKLFKEFILNKNRTSACIKNGLPALFVRSNCLTDIVSLSQDDDEELFLNNERHHRSKIFNFVEVTVYNMSDWDFKIHFRLTRRSIETLILHMGPLLFQSDVKLGIKKQLLIFIWYMANCETHRQIGNRFNIADSTSHKVVLNCLNNMKELSGKFIRWPRGQEANITVQKFNCLRANAFPGVLGAVDGCHISILAPWEKRTVMEKLDRNMFYNRKQVPSVLLQGIVDSDLKFIDVFSGWPGSSHDARVFRRSLIGQKLLSNDLSILPENCHILGDGAYPLSENVMIPYRDNGNLTLAKKHFNRCLSSSRVVVEQAFGKLYCRFRKLKHMDVYHKSLCGLIITAACCLHNICIDMQDDFDADPYTSPELDSEENSLAASRLGVRKRDELCNMLSLNVN</sequence>
<comment type="similarity">
    <text evidence="3">Belongs to the HARBI1 family.</text>
</comment>
<comment type="cofactor">
    <cofactor evidence="1">
        <name>a divalent metal cation</name>
        <dbReference type="ChEBI" id="CHEBI:60240"/>
    </cofactor>
</comment>
<evidence type="ECO:0000256" key="1">
    <source>
        <dbReference type="ARBA" id="ARBA00001968"/>
    </source>
</evidence>
<dbReference type="InterPro" id="IPR045249">
    <property type="entry name" value="HARBI1-like"/>
</dbReference>
<evidence type="ECO:0000256" key="7">
    <source>
        <dbReference type="ARBA" id="ARBA00023242"/>
    </source>
</evidence>
<dbReference type="InterPro" id="IPR027806">
    <property type="entry name" value="HARBI1_dom"/>
</dbReference>
<name>A0AAV0Y8R9_9HEMI</name>
<reference evidence="9 10" key="1">
    <citation type="submission" date="2023-01" db="EMBL/GenBank/DDBJ databases">
        <authorList>
            <person name="Whitehead M."/>
        </authorList>
    </citation>
    <scope>NUCLEOTIDE SEQUENCE [LARGE SCALE GENOMIC DNA]</scope>
</reference>
<dbReference type="EMBL" id="CARXXK010001694">
    <property type="protein sequence ID" value="CAI6377290.1"/>
    <property type="molecule type" value="Genomic_DNA"/>
</dbReference>
<keyword evidence="10" id="KW-1185">Reference proteome</keyword>
<comment type="caution">
    <text evidence="9">The sequence shown here is derived from an EMBL/GenBank/DDBJ whole genome shotgun (WGS) entry which is preliminary data.</text>
</comment>
<dbReference type="Pfam" id="PF13359">
    <property type="entry name" value="DDE_Tnp_4"/>
    <property type="match status" value="1"/>
</dbReference>
<evidence type="ECO:0000313" key="9">
    <source>
        <dbReference type="EMBL" id="CAI6377290.1"/>
    </source>
</evidence>
<keyword evidence="4" id="KW-0540">Nuclease</keyword>
<dbReference type="GO" id="GO:0016787">
    <property type="term" value="F:hydrolase activity"/>
    <property type="evidence" value="ECO:0007669"/>
    <property type="project" value="UniProtKB-KW"/>
</dbReference>
<organism evidence="9 10">
    <name type="scientific">Macrosiphum euphorbiae</name>
    <name type="common">potato aphid</name>
    <dbReference type="NCBI Taxonomy" id="13131"/>
    <lineage>
        <taxon>Eukaryota</taxon>
        <taxon>Metazoa</taxon>
        <taxon>Ecdysozoa</taxon>
        <taxon>Arthropoda</taxon>
        <taxon>Hexapoda</taxon>
        <taxon>Insecta</taxon>
        <taxon>Pterygota</taxon>
        <taxon>Neoptera</taxon>
        <taxon>Paraneoptera</taxon>
        <taxon>Hemiptera</taxon>
        <taxon>Sternorrhyncha</taxon>
        <taxon>Aphidomorpha</taxon>
        <taxon>Aphidoidea</taxon>
        <taxon>Aphididae</taxon>
        <taxon>Macrosiphini</taxon>
        <taxon>Macrosiphum</taxon>
    </lineage>
</organism>
<dbReference type="GO" id="GO:0004518">
    <property type="term" value="F:nuclease activity"/>
    <property type="evidence" value="ECO:0007669"/>
    <property type="project" value="UniProtKB-KW"/>
</dbReference>
<protein>
    <recommendedName>
        <fullName evidence="8">DDE Tnp4 domain-containing protein</fullName>
    </recommendedName>
</protein>
<evidence type="ECO:0000256" key="5">
    <source>
        <dbReference type="ARBA" id="ARBA00022723"/>
    </source>
</evidence>
<keyword evidence="6" id="KW-0378">Hydrolase</keyword>
<feature type="domain" description="DDE Tnp4" evidence="8">
    <location>
        <begin position="196"/>
        <end position="359"/>
    </location>
</feature>
<evidence type="ECO:0000256" key="3">
    <source>
        <dbReference type="ARBA" id="ARBA00006958"/>
    </source>
</evidence>
<evidence type="ECO:0000256" key="4">
    <source>
        <dbReference type="ARBA" id="ARBA00022722"/>
    </source>
</evidence>
<accession>A0AAV0Y8R9</accession>
<keyword evidence="7" id="KW-0539">Nucleus</keyword>
<evidence type="ECO:0000256" key="6">
    <source>
        <dbReference type="ARBA" id="ARBA00022801"/>
    </source>
</evidence>
<dbReference type="PANTHER" id="PTHR22930:SF85">
    <property type="entry name" value="GH03217P-RELATED"/>
    <property type="match status" value="1"/>
</dbReference>